<dbReference type="Pfam" id="PF13276">
    <property type="entry name" value="HTH_21"/>
    <property type="match status" value="1"/>
</dbReference>
<keyword evidence="3" id="KW-1185">Reference proteome</keyword>
<dbReference type="EMBL" id="PREZ01000001">
    <property type="protein sequence ID" value="PPA72228.1"/>
    <property type="molecule type" value="Genomic_DNA"/>
</dbReference>
<evidence type="ECO:0000259" key="1">
    <source>
        <dbReference type="Pfam" id="PF13276"/>
    </source>
</evidence>
<comment type="caution">
    <text evidence="2">The sequence shown here is derived from an EMBL/GenBank/DDBJ whole genome shotgun (WGS) entry which is preliminary data.</text>
</comment>
<dbReference type="AlphaFoldDB" id="A0A2S5GGZ0"/>
<evidence type="ECO:0000313" key="2">
    <source>
        <dbReference type="EMBL" id="PPA72228.1"/>
    </source>
</evidence>
<sequence length="80" mass="9566">MEELYEKVDGIFGYRQMTLHLNKEFTENLNHKRIYRLMKVAGLRSVIRIKKKQYKPSSPQHVAENVLNRKFTAENRMKNG</sequence>
<gene>
    <name evidence="2" type="ORF">C4B60_02295</name>
</gene>
<feature type="domain" description="HTH-like" evidence="1">
    <location>
        <begin position="2"/>
        <end position="50"/>
    </location>
</feature>
<organism evidence="2 3">
    <name type="scientific">Jeotgalibacillus proteolyticus</name>
    <dbReference type="NCBI Taxonomy" id="2082395"/>
    <lineage>
        <taxon>Bacteria</taxon>
        <taxon>Bacillati</taxon>
        <taxon>Bacillota</taxon>
        <taxon>Bacilli</taxon>
        <taxon>Bacillales</taxon>
        <taxon>Caryophanaceae</taxon>
        <taxon>Jeotgalibacillus</taxon>
    </lineage>
</organism>
<name>A0A2S5GGZ0_9BACL</name>
<accession>A0A2S5GGZ0</accession>
<dbReference type="OrthoDB" id="9781005at2"/>
<dbReference type="InterPro" id="IPR025948">
    <property type="entry name" value="HTH-like_dom"/>
</dbReference>
<evidence type="ECO:0000313" key="3">
    <source>
        <dbReference type="Proteomes" id="UP000239047"/>
    </source>
</evidence>
<protein>
    <recommendedName>
        <fullName evidence="1">HTH-like domain-containing protein</fullName>
    </recommendedName>
</protein>
<reference evidence="2 3" key="1">
    <citation type="submission" date="2018-02" db="EMBL/GenBank/DDBJ databases">
        <title>Jeotgalibacillus proteolyticum sp. nov. a protease producing bacterium isolated from ocean sediments of Laizhou Bay.</title>
        <authorList>
            <person name="Li Y."/>
        </authorList>
    </citation>
    <scope>NUCLEOTIDE SEQUENCE [LARGE SCALE GENOMIC DNA]</scope>
    <source>
        <strain evidence="2 3">22-7</strain>
    </source>
</reference>
<dbReference type="Proteomes" id="UP000239047">
    <property type="component" value="Unassembled WGS sequence"/>
</dbReference>
<proteinExistence type="predicted"/>